<evidence type="ECO:0000313" key="1">
    <source>
        <dbReference type="EMBL" id="ETW10880.1"/>
    </source>
</evidence>
<dbReference type="AlphaFoldDB" id="W4HFY9"/>
<accession>W4HFY9</accession>
<dbReference type="Proteomes" id="UP000019063">
    <property type="component" value="Unassembled WGS sequence"/>
</dbReference>
<evidence type="ECO:0000313" key="2">
    <source>
        <dbReference type="Proteomes" id="UP000019063"/>
    </source>
</evidence>
<gene>
    <name evidence="1" type="ORF">ATO8_19824</name>
</gene>
<proteinExistence type="predicted"/>
<dbReference type="RefSeq" id="WP_043847135.1">
    <property type="nucleotide sequence ID" value="NZ_AQQW01000021.1"/>
</dbReference>
<dbReference type="STRING" id="1379903.ATO8_19824"/>
<sequence>MADKKAPTLPDLTSARPIPADVRLDHGRMRTSLHKAIVDAADGDGTTYEVARLPSHARVSRLSKLYHPNLGAGSAIKLGIEHEADGADAALIASGATTSASSKDAASAMGVDKIGLPLWQLIGLDRDPGEQLSVILTLTTAGGTGGEVAVDLVYIVD</sequence>
<dbReference type="EMBL" id="AQQW01000021">
    <property type="protein sequence ID" value="ETW10880.1"/>
    <property type="molecule type" value="Genomic_DNA"/>
</dbReference>
<protein>
    <submittedName>
        <fullName evidence="1">Uncharacterized protein</fullName>
    </submittedName>
</protein>
<comment type="caution">
    <text evidence="1">The sequence shown here is derived from an EMBL/GenBank/DDBJ whole genome shotgun (WGS) entry which is preliminary data.</text>
</comment>
<name>W4HFY9_9RHOB</name>
<organism evidence="1 2">
    <name type="scientific">Roseivivax marinus</name>
    <dbReference type="NCBI Taxonomy" id="1379903"/>
    <lineage>
        <taxon>Bacteria</taxon>
        <taxon>Pseudomonadati</taxon>
        <taxon>Pseudomonadota</taxon>
        <taxon>Alphaproteobacteria</taxon>
        <taxon>Rhodobacterales</taxon>
        <taxon>Roseobacteraceae</taxon>
        <taxon>Roseivivax</taxon>
    </lineage>
</organism>
<reference evidence="1 2" key="1">
    <citation type="journal article" date="2014" name="Antonie Van Leeuwenhoek">
        <title>Roseivivax atlanticus sp. nov., isolated from surface seawater of the Atlantic Ocean.</title>
        <authorList>
            <person name="Li G."/>
            <person name="Lai Q."/>
            <person name="Liu X."/>
            <person name="Sun F."/>
            <person name="Shao Z."/>
        </authorList>
    </citation>
    <scope>NUCLEOTIDE SEQUENCE [LARGE SCALE GENOMIC DNA]</scope>
    <source>
        <strain evidence="1 2">22II-s10s</strain>
    </source>
</reference>
<keyword evidence="2" id="KW-1185">Reference proteome</keyword>